<dbReference type="Pfam" id="PF04193">
    <property type="entry name" value="PQ-loop"/>
    <property type="match status" value="2"/>
</dbReference>
<keyword evidence="3 8" id="KW-0812">Transmembrane</keyword>
<evidence type="ECO:0000256" key="2">
    <source>
        <dbReference type="ARBA" id="ARBA00022448"/>
    </source>
</evidence>
<dbReference type="InterPro" id="IPR016817">
    <property type="entry name" value="MannP-dilichol_defect-1"/>
</dbReference>
<dbReference type="GO" id="GO:0016020">
    <property type="term" value="C:membrane"/>
    <property type="evidence" value="ECO:0007669"/>
    <property type="project" value="UniProtKB-SubCell"/>
</dbReference>
<dbReference type="Proteomes" id="UP000822688">
    <property type="component" value="Chromosome 2"/>
</dbReference>
<evidence type="ECO:0000256" key="5">
    <source>
        <dbReference type="ARBA" id="ARBA00022989"/>
    </source>
</evidence>
<dbReference type="SMART" id="SM00679">
    <property type="entry name" value="CTNS"/>
    <property type="match status" value="2"/>
</dbReference>
<keyword evidence="4" id="KW-0677">Repeat</keyword>
<evidence type="ECO:0000256" key="7">
    <source>
        <dbReference type="ARBA" id="ARBA00038475"/>
    </source>
</evidence>
<accession>A0A8T0IX17</accession>
<feature type="transmembrane region" description="Helical" evidence="9">
    <location>
        <begin position="97"/>
        <end position="115"/>
    </location>
</feature>
<dbReference type="InterPro" id="IPR006603">
    <property type="entry name" value="PQ-loop_rpt"/>
</dbReference>
<evidence type="ECO:0000256" key="3">
    <source>
        <dbReference type="ARBA" id="ARBA00022692"/>
    </source>
</evidence>
<organism evidence="10 11">
    <name type="scientific">Ceratodon purpureus</name>
    <name type="common">Fire moss</name>
    <name type="synonym">Dicranum purpureum</name>
    <dbReference type="NCBI Taxonomy" id="3225"/>
    <lineage>
        <taxon>Eukaryota</taxon>
        <taxon>Viridiplantae</taxon>
        <taxon>Streptophyta</taxon>
        <taxon>Embryophyta</taxon>
        <taxon>Bryophyta</taxon>
        <taxon>Bryophytina</taxon>
        <taxon>Bryopsida</taxon>
        <taxon>Dicranidae</taxon>
        <taxon>Pseudoditrichales</taxon>
        <taxon>Ditrichaceae</taxon>
        <taxon>Ceratodon</taxon>
    </lineage>
</organism>
<comment type="caution">
    <text evidence="10">The sequence shown here is derived from an EMBL/GenBank/DDBJ whole genome shotgun (WGS) entry which is preliminary data.</text>
</comment>
<evidence type="ECO:0000256" key="6">
    <source>
        <dbReference type="ARBA" id="ARBA00023136"/>
    </source>
</evidence>
<feature type="transmembrane region" description="Helical" evidence="9">
    <location>
        <begin position="63"/>
        <end position="85"/>
    </location>
</feature>
<evidence type="ECO:0000256" key="1">
    <source>
        <dbReference type="ARBA" id="ARBA00004141"/>
    </source>
</evidence>
<protein>
    <recommendedName>
        <fullName evidence="8">Mannose-P-dolichol utilization defect 1 protein homolog</fullName>
    </recommendedName>
</protein>
<dbReference type="AlphaFoldDB" id="A0A8T0IX17"/>
<evidence type="ECO:0000313" key="11">
    <source>
        <dbReference type="Proteomes" id="UP000822688"/>
    </source>
</evidence>
<comment type="similarity">
    <text evidence="7 8">Belongs to the MPDU1 (TC 2.A.43.3) family.</text>
</comment>
<keyword evidence="2" id="KW-0813">Transport</keyword>
<dbReference type="Gene3D" id="1.20.1280.290">
    <property type="match status" value="2"/>
</dbReference>
<feature type="transmembrane region" description="Helical" evidence="9">
    <location>
        <begin position="36"/>
        <end position="57"/>
    </location>
</feature>
<name>A0A8T0IX17_CERPU</name>
<proteinExistence type="inferred from homology"/>
<gene>
    <name evidence="10" type="ORF">KC19_2G187000</name>
</gene>
<comment type="subcellular location">
    <subcellularLocation>
        <location evidence="1 8">Membrane</location>
        <topology evidence="1 8">Multi-pass membrane protein</topology>
    </subcellularLocation>
</comment>
<dbReference type="PIRSF" id="PIRSF023381">
    <property type="entry name" value="MannP-dilichol_defect-1p"/>
    <property type="match status" value="1"/>
</dbReference>
<reference evidence="10" key="1">
    <citation type="submission" date="2020-06" db="EMBL/GenBank/DDBJ databases">
        <title>WGS assembly of Ceratodon purpureus strain R40.</title>
        <authorList>
            <person name="Carey S.B."/>
            <person name="Jenkins J."/>
            <person name="Shu S."/>
            <person name="Lovell J.T."/>
            <person name="Sreedasyam A."/>
            <person name="Maumus F."/>
            <person name="Tiley G.P."/>
            <person name="Fernandez-Pozo N."/>
            <person name="Barry K."/>
            <person name="Chen C."/>
            <person name="Wang M."/>
            <person name="Lipzen A."/>
            <person name="Daum C."/>
            <person name="Saski C.A."/>
            <person name="Payton A.C."/>
            <person name="Mcbreen J.C."/>
            <person name="Conrad R.E."/>
            <person name="Kollar L.M."/>
            <person name="Olsson S."/>
            <person name="Huttunen S."/>
            <person name="Landis J.B."/>
            <person name="Wickett N.J."/>
            <person name="Johnson M.G."/>
            <person name="Rensing S.A."/>
            <person name="Grimwood J."/>
            <person name="Schmutz J."/>
            <person name="Mcdaniel S.F."/>
        </authorList>
    </citation>
    <scope>NUCLEOTIDE SEQUENCE</scope>
    <source>
        <strain evidence="10">R40</strain>
    </source>
</reference>
<evidence type="ECO:0000256" key="9">
    <source>
        <dbReference type="SAM" id="Phobius"/>
    </source>
</evidence>
<sequence length="247" mass="27006">MSKTEFAGMDVSCLVESYGKSEMPGQECVLPVMSKVLGYGIVAGSVFLKVPQIYVIIKNKSIQGLSVASFELEAAGFTIALAYCLFKQLPFSAYGELVFILMQSLLCVALIYHYSPKLGPFTLFKSALYCALAPSLLAGRLDANLFEALYACQHAIFFAARLPQIYQNWRTKNTGQLSFLTNFLSFAGCGVRTFTSIQENAPFSMVVGSVLGLLTNGVVCAQIMAYGSTLETPEEDPADDDKRWKVE</sequence>
<evidence type="ECO:0000313" key="10">
    <source>
        <dbReference type="EMBL" id="KAG0587725.1"/>
    </source>
</evidence>
<keyword evidence="5 8" id="KW-1133">Transmembrane helix</keyword>
<evidence type="ECO:0000256" key="8">
    <source>
        <dbReference type="PIRNR" id="PIRNR023381"/>
    </source>
</evidence>
<keyword evidence="11" id="KW-1185">Reference proteome</keyword>
<dbReference type="PANTHER" id="PTHR12226:SF2">
    <property type="entry name" value="MANNOSE-P-DOLICHOL UTILIZATION DEFECT 1 PROTEIN"/>
    <property type="match status" value="1"/>
</dbReference>
<dbReference type="EMBL" id="CM026422">
    <property type="protein sequence ID" value="KAG0587725.1"/>
    <property type="molecule type" value="Genomic_DNA"/>
</dbReference>
<keyword evidence="6 8" id="KW-0472">Membrane</keyword>
<evidence type="ECO:0000256" key="4">
    <source>
        <dbReference type="ARBA" id="ARBA00022737"/>
    </source>
</evidence>
<dbReference type="PANTHER" id="PTHR12226">
    <property type="entry name" value="MANNOSE-P-DOLICHOL UTILIZATION DEFECT 1 LEC35 -RELATED"/>
    <property type="match status" value="1"/>
</dbReference>